<feature type="compositionally biased region" description="Basic and acidic residues" evidence="5">
    <location>
        <begin position="811"/>
        <end position="820"/>
    </location>
</feature>
<dbReference type="EMBL" id="KI669495">
    <property type="protein sequence ID" value="OCF36390.1"/>
    <property type="molecule type" value="Genomic_DNA"/>
</dbReference>
<feature type="compositionally biased region" description="Low complexity" evidence="5">
    <location>
        <begin position="468"/>
        <end position="486"/>
    </location>
</feature>
<evidence type="ECO:0000256" key="5">
    <source>
        <dbReference type="SAM" id="MobiDB-lite"/>
    </source>
</evidence>
<feature type="compositionally biased region" description="Polar residues" evidence="5">
    <location>
        <begin position="68"/>
        <end position="103"/>
    </location>
</feature>
<dbReference type="InterPro" id="IPR036864">
    <property type="entry name" value="Zn2-C6_fun-type_DNA-bd_sf"/>
</dbReference>
<dbReference type="Proteomes" id="UP000092666">
    <property type="component" value="Unassembled WGS sequence"/>
</dbReference>
<feature type="compositionally biased region" description="Low complexity" evidence="5">
    <location>
        <begin position="368"/>
        <end position="383"/>
    </location>
</feature>
<keyword evidence="1" id="KW-0805">Transcription regulation</keyword>
<name>A0A1B9GZE7_9TREE</name>
<dbReference type="Gene3D" id="4.10.240.10">
    <property type="entry name" value="Zn(2)-C6 fungal-type DNA-binding domain"/>
    <property type="match status" value="1"/>
</dbReference>
<feature type="region of interest" description="Disordered" evidence="5">
    <location>
        <begin position="120"/>
        <end position="141"/>
    </location>
</feature>
<feature type="compositionally biased region" description="Basic and acidic residues" evidence="5">
    <location>
        <begin position="827"/>
        <end position="836"/>
    </location>
</feature>
<accession>A0A1B9GZE7</accession>
<feature type="compositionally biased region" description="Polar residues" evidence="5">
    <location>
        <begin position="299"/>
        <end position="315"/>
    </location>
</feature>
<dbReference type="Pfam" id="PF00172">
    <property type="entry name" value="Zn_clus"/>
    <property type="match status" value="1"/>
</dbReference>
<dbReference type="PANTHER" id="PTHR31069">
    <property type="entry name" value="OLEATE-ACTIVATED TRANSCRIPTION FACTOR 1-RELATED"/>
    <property type="match status" value="1"/>
</dbReference>
<dbReference type="GO" id="GO:0000981">
    <property type="term" value="F:DNA-binding transcription factor activity, RNA polymerase II-specific"/>
    <property type="evidence" value="ECO:0007669"/>
    <property type="project" value="InterPro"/>
</dbReference>
<dbReference type="InterPro" id="IPR001138">
    <property type="entry name" value="Zn2Cys6_DnaBD"/>
</dbReference>
<feature type="region of interest" description="Disordered" evidence="5">
    <location>
        <begin position="759"/>
        <end position="779"/>
    </location>
</feature>
<dbReference type="OrthoDB" id="2564889at2759"/>
<dbReference type="InterPro" id="IPR050675">
    <property type="entry name" value="OAF3"/>
</dbReference>
<dbReference type="AlphaFoldDB" id="A0A1B9GZE7"/>
<feature type="domain" description="Zn(2)-C6 fungal-type" evidence="6">
    <location>
        <begin position="648"/>
        <end position="678"/>
    </location>
</feature>
<dbReference type="CDD" id="cd00067">
    <property type="entry name" value="GAL4"/>
    <property type="match status" value="1"/>
</dbReference>
<dbReference type="SMART" id="SM00066">
    <property type="entry name" value="GAL4"/>
    <property type="match status" value="1"/>
</dbReference>
<feature type="region of interest" description="Disordered" evidence="5">
    <location>
        <begin position="522"/>
        <end position="542"/>
    </location>
</feature>
<evidence type="ECO:0000256" key="4">
    <source>
        <dbReference type="ARBA" id="ARBA00023242"/>
    </source>
</evidence>
<feature type="region of interest" description="Disordered" evidence="5">
    <location>
        <begin position="581"/>
        <end position="640"/>
    </location>
</feature>
<feature type="compositionally biased region" description="Gly residues" evidence="5">
    <location>
        <begin position="587"/>
        <end position="618"/>
    </location>
</feature>
<feature type="region of interest" description="Disordered" evidence="5">
    <location>
        <begin position="1"/>
        <end position="103"/>
    </location>
</feature>
<evidence type="ECO:0000259" key="6">
    <source>
        <dbReference type="PROSITE" id="PS50048"/>
    </source>
</evidence>
<feature type="compositionally biased region" description="Polar residues" evidence="5">
    <location>
        <begin position="339"/>
        <end position="363"/>
    </location>
</feature>
<keyword evidence="2" id="KW-0238">DNA-binding</keyword>
<evidence type="ECO:0000256" key="3">
    <source>
        <dbReference type="ARBA" id="ARBA00023163"/>
    </source>
</evidence>
<protein>
    <recommendedName>
        <fullName evidence="6">Zn(2)-C6 fungal-type domain-containing protein</fullName>
    </recommendedName>
</protein>
<evidence type="ECO:0000313" key="7">
    <source>
        <dbReference type="EMBL" id="OCF36390.1"/>
    </source>
</evidence>
<feature type="region of interest" description="Disordered" evidence="5">
    <location>
        <begin position="236"/>
        <end position="385"/>
    </location>
</feature>
<feature type="compositionally biased region" description="Low complexity" evidence="5">
    <location>
        <begin position="253"/>
        <end position="292"/>
    </location>
</feature>
<feature type="region of interest" description="Disordered" evidence="5">
    <location>
        <begin position="811"/>
        <end position="842"/>
    </location>
</feature>
<feature type="compositionally biased region" description="Basic and acidic residues" evidence="5">
    <location>
        <begin position="619"/>
        <end position="633"/>
    </location>
</feature>
<feature type="compositionally biased region" description="Low complexity" evidence="5">
    <location>
        <begin position="1"/>
        <end position="12"/>
    </location>
</feature>
<dbReference type="SUPFAM" id="SSF57701">
    <property type="entry name" value="Zn2/Cys6 DNA-binding domain"/>
    <property type="match status" value="1"/>
</dbReference>
<feature type="compositionally biased region" description="Basic and acidic residues" evidence="5">
    <location>
        <begin position="32"/>
        <end position="43"/>
    </location>
</feature>
<evidence type="ECO:0000313" key="8">
    <source>
        <dbReference type="Proteomes" id="UP000092666"/>
    </source>
</evidence>
<keyword evidence="4" id="KW-0539">Nucleus</keyword>
<keyword evidence="3" id="KW-0804">Transcription</keyword>
<dbReference type="GO" id="GO:0008270">
    <property type="term" value="F:zinc ion binding"/>
    <property type="evidence" value="ECO:0007669"/>
    <property type="project" value="InterPro"/>
</dbReference>
<dbReference type="STRING" id="1296120.A0A1B9GZE7"/>
<evidence type="ECO:0000256" key="1">
    <source>
        <dbReference type="ARBA" id="ARBA00023015"/>
    </source>
</evidence>
<dbReference type="PROSITE" id="PS00463">
    <property type="entry name" value="ZN2_CY6_FUNGAL_1"/>
    <property type="match status" value="1"/>
</dbReference>
<feature type="compositionally biased region" description="Polar residues" evidence="5">
    <location>
        <begin position="240"/>
        <end position="252"/>
    </location>
</feature>
<dbReference type="GO" id="GO:0003677">
    <property type="term" value="F:DNA binding"/>
    <property type="evidence" value="ECO:0007669"/>
    <property type="project" value="UniProtKB-KW"/>
</dbReference>
<reference evidence="7 8" key="1">
    <citation type="submission" date="2013-07" db="EMBL/GenBank/DDBJ databases">
        <title>The Genome Sequence of Cryptococcus heveanensis BCC8398.</title>
        <authorList>
            <consortium name="The Broad Institute Genome Sequencing Platform"/>
            <person name="Cuomo C."/>
            <person name="Litvintseva A."/>
            <person name="Chen Y."/>
            <person name="Heitman J."/>
            <person name="Sun S."/>
            <person name="Springer D."/>
            <person name="Dromer F."/>
            <person name="Young S.K."/>
            <person name="Zeng Q."/>
            <person name="Gargeya S."/>
            <person name="Fitzgerald M."/>
            <person name="Abouelleil A."/>
            <person name="Alvarado L."/>
            <person name="Berlin A.M."/>
            <person name="Chapman S.B."/>
            <person name="Dewar J."/>
            <person name="Goldberg J."/>
            <person name="Griggs A."/>
            <person name="Gujja S."/>
            <person name="Hansen M."/>
            <person name="Howarth C."/>
            <person name="Imamovic A."/>
            <person name="Larimer J."/>
            <person name="McCowan C."/>
            <person name="Murphy C."/>
            <person name="Pearson M."/>
            <person name="Priest M."/>
            <person name="Roberts A."/>
            <person name="Saif S."/>
            <person name="Shea T."/>
            <person name="Sykes S."/>
            <person name="Wortman J."/>
            <person name="Nusbaum C."/>
            <person name="Birren B."/>
        </authorList>
    </citation>
    <scope>NUCLEOTIDE SEQUENCE [LARGE SCALE GENOMIC DNA]</scope>
    <source>
        <strain evidence="7 8">BCC8398</strain>
    </source>
</reference>
<organism evidence="7 8">
    <name type="scientific">Kwoniella heveanensis BCC8398</name>
    <dbReference type="NCBI Taxonomy" id="1296120"/>
    <lineage>
        <taxon>Eukaryota</taxon>
        <taxon>Fungi</taxon>
        <taxon>Dikarya</taxon>
        <taxon>Basidiomycota</taxon>
        <taxon>Agaricomycotina</taxon>
        <taxon>Tremellomycetes</taxon>
        <taxon>Tremellales</taxon>
        <taxon>Cryptococcaceae</taxon>
        <taxon>Kwoniella</taxon>
    </lineage>
</organism>
<reference evidence="8" key="2">
    <citation type="submission" date="2013-12" db="EMBL/GenBank/DDBJ databases">
        <title>Evolution of pathogenesis and genome organization in the Tremellales.</title>
        <authorList>
            <person name="Cuomo C."/>
            <person name="Litvintseva A."/>
            <person name="Heitman J."/>
            <person name="Chen Y."/>
            <person name="Sun S."/>
            <person name="Springer D."/>
            <person name="Dromer F."/>
            <person name="Young S."/>
            <person name="Zeng Q."/>
            <person name="Chapman S."/>
            <person name="Gujja S."/>
            <person name="Saif S."/>
            <person name="Birren B."/>
        </authorList>
    </citation>
    <scope>NUCLEOTIDE SEQUENCE [LARGE SCALE GENOMIC DNA]</scope>
    <source>
        <strain evidence="8">BCC8398</strain>
    </source>
</reference>
<sequence length="842" mass="90615">MNSQSQQPQPNSFWLDPTNVPLIAGSAPHNPPHHEETYFERLQRTKKTAQPLPSSSACDQYYRPESYPNHQDQQSRFLQVQPHSQNPSVKTQSQYQNPSYPAPNQYQAMSAAVLPPARHHFESRPDTKSMFPNHNMNALPRQSPYSTIASAPNTADANFNDASEQQSVAPPSRTMSRFQQLLNLKLAAEQNASSSSQPIRVDSSPLDLTFAQAQSQAANTVFHKSFIAPQLTPGELQQPVAASQKPSIDPRSQAQPPQQQYPPGQAQHSAFSQASHASQPRPQGQAGQYGQQMAHARRTSQPLQQSTPMQFSAGLSPNQIPQQQSPNNQYGLRAAASPPQVTFPGSGSAITSDSWNGQFNATNDDGRSQSFSSNRSSVSGSLSVPNTAGQWQIAQDLVVKKEPQWEETAGMNGWLPFAQPPQASNAQASLQQPKISATPSFSWNVSEVRSSSDAGPSYLPQQPMDHTPALSPSHALAPSASSSAPSPITPMGGPMQFAGSNNLPLPYSAIKVEPETQLLSVPYPHQTRPSSSSSDSSSSPLLEYGHRMFTNMNGAFQLPGQMYMSNSADIPTTLANGMAGSNHEAGAGSGSNGDGWANGNGDCSGSGMGGHGGSGNGSGDDRNGDDGDDDRSNGNHNNGRKPKKLALACHFCRRRKLKCNGVHPICDNCTKRNETCTWDDNVRRRGPGKATKERREKAAREAAAAGLTNEDSMDVSALSALNHTPDQLEQLHQEGELPIADAIATLPVDLKEVDVNEHPHQLPFDSTVPVSVTTDGEDLEAPPDMDIPIDPALAALSEAVLPHTLAELEVKKGGEKRKSVDQQSDQPDDKRIRLGDSLDDEI</sequence>
<dbReference type="PROSITE" id="PS50048">
    <property type="entry name" value="ZN2_CY6_FUNGAL_2"/>
    <property type="match status" value="1"/>
</dbReference>
<feature type="compositionally biased region" description="Low complexity" evidence="5">
    <location>
        <begin position="530"/>
        <end position="539"/>
    </location>
</feature>
<keyword evidence="8" id="KW-1185">Reference proteome</keyword>
<feature type="compositionally biased region" description="Low complexity" evidence="5">
    <location>
        <begin position="316"/>
        <end position="329"/>
    </location>
</feature>
<gene>
    <name evidence="7" type="ORF">I316_01638</name>
</gene>
<feature type="region of interest" description="Disordered" evidence="5">
    <location>
        <begin position="446"/>
        <end position="497"/>
    </location>
</feature>
<dbReference type="PANTHER" id="PTHR31069:SF32">
    <property type="entry name" value="ARGININE METABOLISM REGULATION PROTEIN II"/>
    <property type="match status" value="1"/>
</dbReference>
<evidence type="ECO:0000256" key="2">
    <source>
        <dbReference type="ARBA" id="ARBA00023125"/>
    </source>
</evidence>
<proteinExistence type="predicted"/>